<evidence type="ECO:0000313" key="3">
    <source>
        <dbReference type="EMBL" id="GAA2129932.1"/>
    </source>
</evidence>
<dbReference type="EMBL" id="BAAAQQ010000013">
    <property type="protein sequence ID" value="GAA2129932.1"/>
    <property type="molecule type" value="Genomic_DNA"/>
</dbReference>
<evidence type="ECO:0000256" key="1">
    <source>
        <dbReference type="ARBA" id="ARBA00023002"/>
    </source>
</evidence>
<dbReference type="InterPro" id="IPR050982">
    <property type="entry name" value="Auxin_biosynth/cation_transpt"/>
</dbReference>
<dbReference type="Pfam" id="PF13738">
    <property type="entry name" value="Pyr_redox_3"/>
    <property type="match status" value="1"/>
</dbReference>
<feature type="region of interest" description="Disordered" evidence="2">
    <location>
        <begin position="1"/>
        <end position="21"/>
    </location>
</feature>
<accession>A0ABN2YN21</accession>
<reference evidence="3 4" key="1">
    <citation type="journal article" date="2019" name="Int. J. Syst. Evol. Microbiol.">
        <title>The Global Catalogue of Microorganisms (GCM) 10K type strain sequencing project: providing services to taxonomists for standard genome sequencing and annotation.</title>
        <authorList>
            <consortium name="The Broad Institute Genomics Platform"/>
            <consortium name="The Broad Institute Genome Sequencing Center for Infectious Disease"/>
            <person name="Wu L."/>
            <person name="Ma J."/>
        </authorList>
    </citation>
    <scope>NUCLEOTIDE SEQUENCE [LARGE SCALE GENOMIC DNA]</scope>
    <source>
        <strain evidence="3 4">JCM 16021</strain>
    </source>
</reference>
<dbReference type="PRINTS" id="PR00469">
    <property type="entry name" value="PNDRDTASEII"/>
</dbReference>
<dbReference type="RefSeq" id="WP_344304806.1">
    <property type="nucleotide sequence ID" value="NZ_BAAAQQ010000013.1"/>
</dbReference>
<dbReference type="SUPFAM" id="SSF51905">
    <property type="entry name" value="FAD/NAD(P)-binding domain"/>
    <property type="match status" value="2"/>
</dbReference>
<dbReference type="Proteomes" id="UP001500575">
    <property type="component" value="Unassembled WGS sequence"/>
</dbReference>
<organism evidence="3 4">
    <name type="scientific">Nocardioides bigeumensis</name>
    <dbReference type="NCBI Taxonomy" id="433657"/>
    <lineage>
        <taxon>Bacteria</taxon>
        <taxon>Bacillati</taxon>
        <taxon>Actinomycetota</taxon>
        <taxon>Actinomycetes</taxon>
        <taxon>Propionibacteriales</taxon>
        <taxon>Nocardioidaceae</taxon>
        <taxon>Nocardioides</taxon>
    </lineage>
</organism>
<name>A0ABN2YN21_9ACTN</name>
<dbReference type="PANTHER" id="PTHR43539:SF78">
    <property type="entry name" value="FLAVIN-CONTAINING MONOOXYGENASE"/>
    <property type="match status" value="1"/>
</dbReference>
<evidence type="ECO:0000256" key="2">
    <source>
        <dbReference type="SAM" id="MobiDB-lite"/>
    </source>
</evidence>
<sequence>MTTPAAPHTPGNHPGHANTPVDARTEQDALDVVVVGAGQAGLAVAWHLTQQQARFVVLDAAPQLGHTWRTRWDSLRLFSPAQYDSLPGMDFPAARDTYPGKDDVADYLAGYAEQFQLPILLGHRVTRLQHHPATNGRPPVFTVHTSHGPLRARQVVVATGAFHKPHRPSFADALDDRVVQVHSAHYRNPDQLPPGPVLVVGAGNSGLQIAEELATHPTPAGNNIKNGDRERPVHLAVGTTPPQLPQRFAGRDLFWWLSKTGAIHKPATSLLARRMRARGDVVIGTNLSRVKSLGVNARSRVTGAGPHGVEFADGSRLAPASVIWSTGFIADYTWMDVPGVITDTPRGGTVVHERGVTAVPGLYFIGLPWQHSRGSALLGFVRHDAAWLADRLYADRTELAGP</sequence>
<protein>
    <submittedName>
        <fullName evidence="3">NAD(P)/FAD-dependent oxidoreductase</fullName>
    </submittedName>
</protein>
<evidence type="ECO:0000313" key="4">
    <source>
        <dbReference type="Proteomes" id="UP001500575"/>
    </source>
</evidence>
<dbReference type="Gene3D" id="3.50.50.60">
    <property type="entry name" value="FAD/NAD(P)-binding domain"/>
    <property type="match status" value="1"/>
</dbReference>
<comment type="caution">
    <text evidence="3">The sequence shown here is derived from an EMBL/GenBank/DDBJ whole genome shotgun (WGS) entry which is preliminary data.</text>
</comment>
<dbReference type="PRINTS" id="PR00368">
    <property type="entry name" value="FADPNR"/>
</dbReference>
<dbReference type="PANTHER" id="PTHR43539">
    <property type="entry name" value="FLAVIN-BINDING MONOOXYGENASE-LIKE PROTEIN (AFU_ORTHOLOGUE AFUA_4G09220)"/>
    <property type="match status" value="1"/>
</dbReference>
<keyword evidence="1" id="KW-0560">Oxidoreductase</keyword>
<gene>
    <name evidence="3" type="ORF">GCM10009843_32030</name>
</gene>
<keyword evidence="4" id="KW-1185">Reference proteome</keyword>
<proteinExistence type="predicted"/>
<dbReference type="InterPro" id="IPR036188">
    <property type="entry name" value="FAD/NAD-bd_sf"/>
</dbReference>